<dbReference type="EMBL" id="JBHLUE010000036">
    <property type="protein sequence ID" value="MFC0568636.1"/>
    <property type="molecule type" value="Genomic_DNA"/>
</dbReference>
<dbReference type="Proteomes" id="UP001589894">
    <property type="component" value="Unassembled WGS sequence"/>
</dbReference>
<evidence type="ECO:0000313" key="1">
    <source>
        <dbReference type="EMBL" id="MFC0568636.1"/>
    </source>
</evidence>
<sequence length="66" mass="7664">MARIRTYARLLESLRRTCEACGARLPAQPHQGNPRRFGCEACRVWSYRHPEQMRQCRRCDAGAVTD</sequence>
<reference evidence="1 2" key="1">
    <citation type="submission" date="2024-09" db="EMBL/GenBank/DDBJ databases">
        <authorList>
            <person name="Sun Q."/>
            <person name="Mori K."/>
        </authorList>
    </citation>
    <scope>NUCLEOTIDE SEQUENCE [LARGE SCALE GENOMIC DNA]</scope>
    <source>
        <strain evidence="1 2">TBRC 2205</strain>
    </source>
</reference>
<organism evidence="1 2">
    <name type="scientific">Plantactinospora siamensis</name>
    <dbReference type="NCBI Taxonomy" id="555372"/>
    <lineage>
        <taxon>Bacteria</taxon>
        <taxon>Bacillati</taxon>
        <taxon>Actinomycetota</taxon>
        <taxon>Actinomycetes</taxon>
        <taxon>Micromonosporales</taxon>
        <taxon>Micromonosporaceae</taxon>
        <taxon>Plantactinospora</taxon>
    </lineage>
</organism>
<evidence type="ECO:0000313" key="2">
    <source>
        <dbReference type="Proteomes" id="UP001589894"/>
    </source>
</evidence>
<dbReference type="RefSeq" id="WP_377344190.1">
    <property type="nucleotide sequence ID" value="NZ_JBHLUE010000036.1"/>
</dbReference>
<proteinExistence type="predicted"/>
<keyword evidence="2" id="KW-1185">Reference proteome</keyword>
<gene>
    <name evidence="1" type="ORF">ACFFHU_31445</name>
</gene>
<name>A0ABV6P6H1_9ACTN</name>
<accession>A0ABV6P6H1</accession>
<comment type="caution">
    <text evidence="1">The sequence shown here is derived from an EMBL/GenBank/DDBJ whole genome shotgun (WGS) entry which is preliminary data.</text>
</comment>
<protein>
    <submittedName>
        <fullName evidence="1">Uncharacterized protein</fullName>
    </submittedName>
</protein>